<evidence type="ECO:0000256" key="2">
    <source>
        <dbReference type="ARBA" id="ARBA00022448"/>
    </source>
</evidence>
<keyword evidence="2 14" id="KW-0813">Transport</keyword>
<evidence type="ECO:0000256" key="3">
    <source>
        <dbReference type="ARBA" id="ARBA00022475"/>
    </source>
</evidence>
<evidence type="ECO:0000256" key="10">
    <source>
        <dbReference type="ARBA" id="ARBA00023065"/>
    </source>
</evidence>
<keyword evidence="4" id="KW-0997">Cell inner membrane</keyword>
<feature type="transmembrane region" description="Helical" evidence="14">
    <location>
        <begin position="140"/>
        <end position="160"/>
    </location>
</feature>
<reference evidence="15 16" key="1">
    <citation type="submission" date="2021-04" db="EMBL/GenBank/DDBJ databases">
        <title>Genomics, taxonomy and metabolism of representatives of sulfur bacteria of the genus Thiothrix: Thiothrix fructosivorans QT, Thiothrix unzii A1T and three new species, Thiothrix subterranea sp. nov., Thiothrix litoralis sp. nov. and 'Candidatus Thiothrix anitrata' sp. nov.</title>
        <authorList>
            <person name="Ravin N.V."/>
            <person name="Smolyakov D."/>
            <person name="Rudenko T.S."/>
            <person name="Mardanov A.V."/>
            <person name="Beletsky A.V."/>
            <person name="Markov N.D."/>
            <person name="Fomenkov A.I."/>
            <person name="Roberts R.J."/>
            <person name="Karnachuk O.V."/>
            <person name="Novikov A."/>
            <person name="Grabovich M.Y."/>
        </authorList>
    </citation>
    <scope>NUCLEOTIDE SEQUENCE [LARGE SCALE GENOMIC DNA]</scope>
    <source>
        <strain evidence="15 16">AS</strain>
    </source>
</reference>
<evidence type="ECO:0000256" key="14">
    <source>
        <dbReference type="HAMAP-Rule" id="MF_00429"/>
    </source>
</evidence>
<comment type="catalytic activity">
    <reaction evidence="14">
        <text>a ubiquinone + n Na(+)(in) + NADH + H(+) = a ubiquinol + n Na(+)(out) + NAD(+)</text>
        <dbReference type="Rhea" id="RHEA:47748"/>
        <dbReference type="Rhea" id="RHEA-COMP:9565"/>
        <dbReference type="Rhea" id="RHEA-COMP:9566"/>
        <dbReference type="ChEBI" id="CHEBI:15378"/>
        <dbReference type="ChEBI" id="CHEBI:16389"/>
        <dbReference type="ChEBI" id="CHEBI:17976"/>
        <dbReference type="ChEBI" id="CHEBI:29101"/>
        <dbReference type="ChEBI" id="CHEBI:57540"/>
        <dbReference type="ChEBI" id="CHEBI:57945"/>
        <dbReference type="EC" id="7.2.1.1"/>
    </reaction>
</comment>
<evidence type="ECO:0000256" key="8">
    <source>
        <dbReference type="ARBA" id="ARBA00023027"/>
    </source>
</evidence>
<evidence type="ECO:0000256" key="9">
    <source>
        <dbReference type="ARBA" id="ARBA00023053"/>
    </source>
</evidence>
<evidence type="ECO:0000313" key="16">
    <source>
        <dbReference type="Proteomes" id="UP000672039"/>
    </source>
</evidence>
<feature type="transmembrane region" description="Helical" evidence="14">
    <location>
        <begin position="172"/>
        <end position="193"/>
    </location>
</feature>
<comment type="similarity">
    <text evidence="14">Belongs to the NqrDE/RnfAE family.</text>
</comment>
<keyword evidence="8 14" id="KW-0520">NAD</keyword>
<feature type="transmembrane region" description="Helical" evidence="14">
    <location>
        <begin position="75"/>
        <end position="94"/>
    </location>
</feature>
<keyword evidence="3 14" id="KW-1003">Cell membrane</keyword>
<dbReference type="PIRSF" id="PIRSF006102">
    <property type="entry name" value="NQR_DE"/>
    <property type="match status" value="1"/>
</dbReference>
<evidence type="ECO:0000256" key="11">
    <source>
        <dbReference type="ARBA" id="ARBA00023075"/>
    </source>
</evidence>
<feature type="transmembrane region" description="Helical" evidence="14">
    <location>
        <begin position="106"/>
        <end position="128"/>
    </location>
</feature>
<keyword evidence="16" id="KW-1185">Reference proteome</keyword>
<evidence type="ECO:0000256" key="1">
    <source>
        <dbReference type="ARBA" id="ARBA00004127"/>
    </source>
</evidence>
<keyword evidence="11 14" id="KW-0830">Ubiquinone</keyword>
<evidence type="ECO:0000256" key="5">
    <source>
        <dbReference type="ARBA" id="ARBA00022692"/>
    </source>
</evidence>
<dbReference type="NCBIfam" id="TIGR01940">
    <property type="entry name" value="nqrE"/>
    <property type="match status" value="1"/>
</dbReference>
<evidence type="ECO:0000256" key="12">
    <source>
        <dbReference type="ARBA" id="ARBA00023136"/>
    </source>
</evidence>
<keyword evidence="6 14" id="KW-1278">Translocase</keyword>
<keyword evidence="9 14" id="KW-0915">Sodium</keyword>
<keyword evidence="12 14" id="KW-0472">Membrane</keyword>
<dbReference type="PANTHER" id="PTHR30335:SF1">
    <property type="entry name" value="NA(+)-TRANSLOCATING NADH-QUINONE REDUCTASE SUBUNIT E"/>
    <property type="match status" value="1"/>
</dbReference>
<organism evidence="15 16">
    <name type="scientific">Thiothrix litoralis</name>
    <dbReference type="NCBI Taxonomy" id="2891210"/>
    <lineage>
        <taxon>Bacteria</taxon>
        <taxon>Pseudomonadati</taxon>
        <taxon>Pseudomonadota</taxon>
        <taxon>Gammaproteobacteria</taxon>
        <taxon>Thiotrichales</taxon>
        <taxon>Thiotrichaceae</taxon>
        <taxon>Thiothrix</taxon>
    </lineage>
</organism>
<keyword evidence="10 14" id="KW-0406">Ion transport</keyword>
<sequence length="198" mass="21430">MEALLSLFIKSVFIENMALTFFLGMCTFIAISKKIETAVGLGIAVVIVQAITVPANNLILNVFLKDSVLLQGVDLRFLGLISYIAVIAAIVQVLEMVLDKYVPALYQALGVFLPLITVNCAILGGTLFMVERDYTFVESVVYGFGSGFSWMLAIVVLAGVRERLKYSDVPVGLQGLGIIFITVGLMSLGFMSFSGIQL</sequence>
<comment type="function">
    <text evidence="14">NQR complex catalyzes the reduction of ubiquinone-1 to ubiquinol by two successive reactions, coupled with the transport of Na(+) ions from the cytoplasm to the periplasm. NqrA to NqrE are probably involved in the second step, the conversion of ubisemiquinone to ubiquinol.</text>
</comment>
<keyword evidence="7 14" id="KW-1133">Transmembrane helix</keyword>
<dbReference type="InterPro" id="IPR010967">
    <property type="entry name" value="NqrE"/>
</dbReference>
<gene>
    <name evidence="14 15" type="primary">nqrE</name>
    <name evidence="15" type="ORF">J9253_18595</name>
</gene>
<dbReference type="EMBL" id="CP072801">
    <property type="protein sequence ID" value="QTR45969.1"/>
    <property type="molecule type" value="Genomic_DNA"/>
</dbReference>
<dbReference type="EC" id="7.2.1.1" evidence="14"/>
<comment type="subcellular location">
    <subcellularLocation>
        <location evidence="14">Cell membrane</location>
        <topology evidence="14">Multi-pass membrane protein</topology>
    </subcellularLocation>
    <subcellularLocation>
        <location evidence="1">Endomembrane system</location>
        <topology evidence="1">Multi-pass membrane protein</topology>
    </subcellularLocation>
</comment>
<protein>
    <recommendedName>
        <fullName evidence="14">Na(+)-translocating NADH-quinone reductase subunit E</fullName>
        <shortName evidence="14">Na(+)-NQR subunit E</shortName>
        <shortName evidence="14">Na(+)-translocating NQR subunit E</shortName>
        <ecNumber evidence="14">7.2.1.1</ecNumber>
    </recommendedName>
    <alternativeName>
        <fullName evidence="14">NQR complex subunit E</fullName>
    </alternativeName>
    <alternativeName>
        <fullName evidence="14">NQR-1 subunit E</fullName>
    </alternativeName>
</protein>
<comment type="subunit">
    <text evidence="14">Composed of six subunits; NqrA, NqrB, NqrC, NqrD, NqrE and NqrF.</text>
</comment>
<accession>A0ABX7WQ25</accession>
<dbReference type="PANTHER" id="PTHR30335">
    <property type="entry name" value="INTEGRAL MEMBRANE PROTEIN OF SOXR-REDUCING COMPLEX"/>
    <property type="match status" value="1"/>
</dbReference>
<dbReference type="HAMAP" id="MF_00429">
    <property type="entry name" value="NqrE"/>
    <property type="match status" value="1"/>
</dbReference>
<dbReference type="InterPro" id="IPR050133">
    <property type="entry name" value="NqrDE/RnfAE_oxidrdctase"/>
</dbReference>
<name>A0ABX7WQ25_9GAMM</name>
<dbReference type="Proteomes" id="UP000672039">
    <property type="component" value="Chromosome"/>
</dbReference>
<dbReference type="RefSeq" id="WP_210222344.1">
    <property type="nucleotide sequence ID" value="NZ_CP072801.1"/>
</dbReference>
<keyword evidence="13 14" id="KW-0739">Sodium transport</keyword>
<evidence type="ECO:0000313" key="15">
    <source>
        <dbReference type="EMBL" id="QTR45969.1"/>
    </source>
</evidence>
<dbReference type="InterPro" id="IPR003667">
    <property type="entry name" value="NqrDE/RnfAE"/>
</dbReference>
<feature type="transmembrane region" description="Helical" evidence="14">
    <location>
        <begin position="38"/>
        <end position="63"/>
    </location>
</feature>
<feature type="transmembrane region" description="Helical" evidence="14">
    <location>
        <begin position="12"/>
        <end position="32"/>
    </location>
</feature>
<proteinExistence type="inferred from homology"/>
<evidence type="ECO:0000256" key="7">
    <source>
        <dbReference type="ARBA" id="ARBA00022989"/>
    </source>
</evidence>
<keyword evidence="5 14" id="KW-0812">Transmembrane</keyword>
<evidence type="ECO:0000256" key="4">
    <source>
        <dbReference type="ARBA" id="ARBA00022519"/>
    </source>
</evidence>
<evidence type="ECO:0000256" key="6">
    <source>
        <dbReference type="ARBA" id="ARBA00022967"/>
    </source>
</evidence>
<dbReference type="Pfam" id="PF02508">
    <property type="entry name" value="Rnf-Nqr"/>
    <property type="match status" value="1"/>
</dbReference>
<evidence type="ECO:0000256" key="13">
    <source>
        <dbReference type="ARBA" id="ARBA00023201"/>
    </source>
</evidence>